<keyword evidence="3" id="KW-1185">Reference proteome</keyword>
<name>A0A1E7ZAN9_9ALTE</name>
<evidence type="ECO:0000313" key="3">
    <source>
        <dbReference type="Proteomes" id="UP000175691"/>
    </source>
</evidence>
<dbReference type="EMBL" id="MDHN01000028">
    <property type="protein sequence ID" value="OFC70511.1"/>
    <property type="molecule type" value="Genomic_DNA"/>
</dbReference>
<reference evidence="2 3" key="1">
    <citation type="submission" date="2016-08" db="EMBL/GenBank/DDBJ databases">
        <authorList>
            <person name="Seilhamer J.J."/>
        </authorList>
    </citation>
    <scope>NUCLEOTIDE SEQUENCE [LARGE SCALE GENOMIC DNA]</scope>
    <source>
        <strain evidence="2 3">KCTC 42603</strain>
    </source>
</reference>
<dbReference type="PROSITE" id="PS51257">
    <property type="entry name" value="PROKAR_LIPOPROTEIN"/>
    <property type="match status" value="1"/>
</dbReference>
<dbReference type="STRING" id="1656094.BFC18_12160"/>
<evidence type="ECO:0000256" key="1">
    <source>
        <dbReference type="SAM" id="SignalP"/>
    </source>
</evidence>
<dbReference type="Proteomes" id="UP000175691">
    <property type="component" value="Unassembled WGS sequence"/>
</dbReference>
<proteinExistence type="predicted"/>
<dbReference type="OrthoDB" id="6398264at2"/>
<feature type="signal peptide" evidence="1">
    <location>
        <begin position="1"/>
        <end position="20"/>
    </location>
</feature>
<protein>
    <recommendedName>
        <fullName evidence="4">DUF1439 domain-containing protein</fullName>
    </recommendedName>
</protein>
<evidence type="ECO:0000313" key="2">
    <source>
        <dbReference type="EMBL" id="OFC70511.1"/>
    </source>
</evidence>
<comment type="caution">
    <text evidence="2">The sequence shown here is derived from an EMBL/GenBank/DDBJ whole genome shotgun (WGS) entry which is preliminary data.</text>
</comment>
<dbReference type="RefSeq" id="WP_070125583.1">
    <property type="nucleotide sequence ID" value="NZ_MDHN01000028.1"/>
</dbReference>
<keyword evidence="1" id="KW-0732">Signal</keyword>
<dbReference type="InterPro" id="IPR010835">
    <property type="entry name" value="DUF1439"/>
</dbReference>
<feature type="chain" id="PRO_5009209602" description="DUF1439 domain-containing protein" evidence="1">
    <location>
        <begin position="21"/>
        <end position="193"/>
    </location>
</feature>
<organism evidence="2 3">
    <name type="scientific">Alteromonas confluentis</name>
    <dbReference type="NCBI Taxonomy" id="1656094"/>
    <lineage>
        <taxon>Bacteria</taxon>
        <taxon>Pseudomonadati</taxon>
        <taxon>Pseudomonadota</taxon>
        <taxon>Gammaproteobacteria</taxon>
        <taxon>Alteromonadales</taxon>
        <taxon>Alteromonadaceae</taxon>
        <taxon>Alteromonas/Salinimonas group</taxon>
        <taxon>Alteromonas</taxon>
    </lineage>
</organism>
<dbReference type="Pfam" id="PF07273">
    <property type="entry name" value="DUF1439"/>
    <property type="match status" value="1"/>
</dbReference>
<gene>
    <name evidence="2" type="ORF">BFC18_12160</name>
</gene>
<dbReference type="AlphaFoldDB" id="A0A1E7ZAN9"/>
<accession>A0A1E7ZAN9</accession>
<sequence>MNRFLNFRLLVAFVCMVALAGCSTLASLASYSVTNADLQRVVDRQVANVQEQGSILGIPLLLEVDDMQVNIGPENRQTIQLIADATATVSVLGMKYPAKVKLDVEGMPYYDPSKKAVFIRSLVLNDTTVDAMGYRGNLAPVSSKVMSLLNHFLMEQPVYEVKDVPATYAWLTDMPLVMTVESGKIVFKPQSGE</sequence>
<evidence type="ECO:0008006" key="4">
    <source>
        <dbReference type="Google" id="ProtNLM"/>
    </source>
</evidence>
<dbReference type="Gene3D" id="3.15.10.40">
    <property type="entry name" value="Uncharacterised protein PF07273, DUF1439"/>
    <property type="match status" value="1"/>
</dbReference>